<comment type="caution">
    <text evidence="1">The sequence shown here is derived from an EMBL/GenBank/DDBJ whole genome shotgun (WGS) entry which is preliminary data.</text>
</comment>
<dbReference type="EMBL" id="CAKOFQ010006956">
    <property type="protein sequence ID" value="CAH1984332.1"/>
    <property type="molecule type" value="Genomic_DNA"/>
</dbReference>
<accession>A0A9P0KUE3</accession>
<keyword evidence="2" id="KW-1185">Reference proteome</keyword>
<dbReference type="Proteomes" id="UP001152888">
    <property type="component" value="Unassembled WGS sequence"/>
</dbReference>
<evidence type="ECO:0000313" key="1">
    <source>
        <dbReference type="EMBL" id="CAH1984332.1"/>
    </source>
</evidence>
<reference evidence="1" key="1">
    <citation type="submission" date="2022-03" db="EMBL/GenBank/DDBJ databases">
        <authorList>
            <person name="Sayadi A."/>
        </authorList>
    </citation>
    <scope>NUCLEOTIDE SEQUENCE</scope>
</reference>
<evidence type="ECO:0000313" key="2">
    <source>
        <dbReference type="Proteomes" id="UP001152888"/>
    </source>
</evidence>
<dbReference type="AlphaFoldDB" id="A0A9P0KUE3"/>
<name>A0A9P0KUE3_ACAOB</name>
<protein>
    <submittedName>
        <fullName evidence="1">Uncharacterized protein</fullName>
    </submittedName>
</protein>
<sequence length="130" mass="14829">MIILASDHIIFEGKLKSCSHILDYHTHKCWRRLLSPGLSPWQILNLLGDVFLRKASRAVDLATPTCSSIWLVDICVLSAIPCKTLARVSSRYSFFRDKIPGDSDLVGEAKFLRVTLDRRLQWGLHFDSPY</sequence>
<proteinExistence type="predicted"/>
<organism evidence="1 2">
    <name type="scientific">Acanthoscelides obtectus</name>
    <name type="common">Bean weevil</name>
    <name type="synonym">Bruchus obtectus</name>
    <dbReference type="NCBI Taxonomy" id="200917"/>
    <lineage>
        <taxon>Eukaryota</taxon>
        <taxon>Metazoa</taxon>
        <taxon>Ecdysozoa</taxon>
        <taxon>Arthropoda</taxon>
        <taxon>Hexapoda</taxon>
        <taxon>Insecta</taxon>
        <taxon>Pterygota</taxon>
        <taxon>Neoptera</taxon>
        <taxon>Endopterygota</taxon>
        <taxon>Coleoptera</taxon>
        <taxon>Polyphaga</taxon>
        <taxon>Cucujiformia</taxon>
        <taxon>Chrysomeloidea</taxon>
        <taxon>Chrysomelidae</taxon>
        <taxon>Bruchinae</taxon>
        <taxon>Bruchini</taxon>
        <taxon>Acanthoscelides</taxon>
    </lineage>
</organism>
<gene>
    <name evidence="1" type="ORF">ACAOBT_LOCUS16036</name>
</gene>